<evidence type="ECO:0000313" key="1">
    <source>
        <dbReference type="EMBL" id="KAI0083380.1"/>
    </source>
</evidence>
<evidence type="ECO:0000313" key="2">
    <source>
        <dbReference type="Proteomes" id="UP001055072"/>
    </source>
</evidence>
<organism evidence="1 2">
    <name type="scientific">Irpex rosettiformis</name>
    <dbReference type="NCBI Taxonomy" id="378272"/>
    <lineage>
        <taxon>Eukaryota</taxon>
        <taxon>Fungi</taxon>
        <taxon>Dikarya</taxon>
        <taxon>Basidiomycota</taxon>
        <taxon>Agaricomycotina</taxon>
        <taxon>Agaricomycetes</taxon>
        <taxon>Polyporales</taxon>
        <taxon>Irpicaceae</taxon>
        <taxon>Irpex</taxon>
    </lineage>
</organism>
<sequence length="92" mass="9217">MASARQVSSLSHRSPSFPLADYPPSSIPFSFADTYIFVGCNTVAVACYAAAGSIFGTVVAAPTAPAAIIACNAALGKCSMMCASVALLAPTP</sequence>
<dbReference type="Proteomes" id="UP001055072">
    <property type="component" value="Unassembled WGS sequence"/>
</dbReference>
<protein>
    <submittedName>
        <fullName evidence="1">Uncharacterized protein</fullName>
    </submittedName>
</protein>
<dbReference type="EMBL" id="MU274969">
    <property type="protein sequence ID" value="KAI0083380.1"/>
    <property type="molecule type" value="Genomic_DNA"/>
</dbReference>
<gene>
    <name evidence="1" type="ORF">BDY19DRAFT_978710</name>
</gene>
<proteinExistence type="predicted"/>
<keyword evidence="2" id="KW-1185">Reference proteome</keyword>
<comment type="caution">
    <text evidence="1">The sequence shown here is derived from an EMBL/GenBank/DDBJ whole genome shotgun (WGS) entry which is preliminary data.</text>
</comment>
<name>A0ACB8TMY8_9APHY</name>
<reference evidence="1" key="1">
    <citation type="journal article" date="2021" name="Environ. Microbiol.">
        <title>Gene family expansions and transcriptome signatures uncover fungal adaptations to wood decay.</title>
        <authorList>
            <person name="Hage H."/>
            <person name="Miyauchi S."/>
            <person name="Viragh M."/>
            <person name="Drula E."/>
            <person name="Min B."/>
            <person name="Chaduli D."/>
            <person name="Navarro D."/>
            <person name="Favel A."/>
            <person name="Norest M."/>
            <person name="Lesage-Meessen L."/>
            <person name="Balint B."/>
            <person name="Merenyi Z."/>
            <person name="de Eugenio L."/>
            <person name="Morin E."/>
            <person name="Martinez A.T."/>
            <person name="Baldrian P."/>
            <person name="Stursova M."/>
            <person name="Martinez M.J."/>
            <person name="Novotny C."/>
            <person name="Magnuson J.K."/>
            <person name="Spatafora J.W."/>
            <person name="Maurice S."/>
            <person name="Pangilinan J."/>
            <person name="Andreopoulos W."/>
            <person name="LaButti K."/>
            <person name="Hundley H."/>
            <person name="Na H."/>
            <person name="Kuo A."/>
            <person name="Barry K."/>
            <person name="Lipzen A."/>
            <person name="Henrissat B."/>
            <person name="Riley R."/>
            <person name="Ahrendt S."/>
            <person name="Nagy L.G."/>
            <person name="Grigoriev I.V."/>
            <person name="Martin F."/>
            <person name="Rosso M.N."/>
        </authorList>
    </citation>
    <scope>NUCLEOTIDE SEQUENCE</scope>
    <source>
        <strain evidence="1">CBS 384.51</strain>
    </source>
</reference>
<accession>A0ACB8TMY8</accession>